<dbReference type="EMBL" id="JACOZA010000086">
    <property type="protein sequence ID" value="MBI2097209.1"/>
    <property type="molecule type" value="Genomic_DNA"/>
</dbReference>
<name>A0A931WND9_9BACT</name>
<comment type="caution">
    <text evidence="1">The sequence shown here is derived from an EMBL/GenBank/DDBJ whole genome shotgun (WGS) entry which is preliminary data.</text>
</comment>
<proteinExistence type="predicted"/>
<dbReference type="Proteomes" id="UP000724148">
    <property type="component" value="Unassembled WGS sequence"/>
</dbReference>
<accession>A0A931WND9</accession>
<evidence type="ECO:0000313" key="1">
    <source>
        <dbReference type="EMBL" id="MBI2097209.1"/>
    </source>
</evidence>
<sequence length="81" mass="9213">MAEIETAYLRAKDYEKSPQFATDRLNALEKIRSILRMGTVTEPEALLAIGRLQQVILDTFAHEAVIAEYDGLKKTLKEMFP</sequence>
<dbReference type="AlphaFoldDB" id="A0A931WND9"/>
<reference evidence="1" key="1">
    <citation type="submission" date="2020-07" db="EMBL/GenBank/DDBJ databases">
        <title>Huge and variable diversity of episymbiotic CPR bacteria and DPANN archaea in groundwater ecosystems.</title>
        <authorList>
            <person name="He C.Y."/>
            <person name="Keren R."/>
            <person name="Whittaker M."/>
            <person name="Farag I.F."/>
            <person name="Doudna J."/>
            <person name="Cate J.H.D."/>
            <person name="Banfield J.F."/>
        </authorList>
    </citation>
    <scope>NUCLEOTIDE SEQUENCE</scope>
    <source>
        <strain evidence="1">NC_groundwater_193_Ag_S-0.1um_51_7</strain>
    </source>
</reference>
<evidence type="ECO:0000313" key="2">
    <source>
        <dbReference type="Proteomes" id="UP000724148"/>
    </source>
</evidence>
<organism evidence="1 2">
    <name type="scientific">Candidatus Sungiibacteriota bacterium</name>
    <dbReference type="NCBI Taxonomy" id="2750080"/>
    <lineage>
        <taxon>Bacteria</taxon>
        <taxon>Candidatus Sungiibacteriota</taxon>
    </lineage>
</organism>
<gene>
    <name evidence="1" type="ORF">HYT40_03645</name>
</gene>
<protein>
    <submittedName>
        <fullName evidence="1">Uncharacterized protein</fullName>
    </submittedName>
</protein>